<reference evidence="1 2" key="1">
    <citation type="journal article" date="2022" name="bioRxiv">
        <title>Genomics of Preaxostyla Flagellates Illuminates Evolutionary Transitions and the Path Towards Mitochondrial Loss.</title>
        <authorList>
            <person name="Novak L.V.F."/>
            <person name="Treitli S.C."/>
            <person name="Pyrih J."/>
            <person name="Halakuc P."/>
            <person name="Pipaliya S.V."/>
            <person name="Vacek V."/>
            <person name="Brzon O."/>
            <person name="Soukal P."/>
            <person name="Eme L."/>
            <person name="Dacks J.B."/>
            <person name="Karnkowska A."/>
            <person name="Elias M."/>
            <person name="Hampl V."/>
        </authorList>
    </citation>
    <scope>NUCLEOTIDE SEQUENCE [LARGE SCALE GENOMIC DNA]</scope>
    <source>
        <strain evidence="1">NAU3</strain>
        <tissue evidence="1">Gut</tissue>
    </source>
</reference>
<comment type="caution">
    <text evidence="1">The sequence shown here is derived from an EMBL/GenBank/DDBJ whole genome shotgun (WGS) entry which is preliminary data.</text>
</comment>
<proteinExistence type="predicted"/>
<organism evidence="1 2">
    <name type="scientific">Blattamonas nauphoetae</name>
    <dbReference type="NCBI Taxonomy" id="2049346"/>
    <lineage>
        <taxon>Eukaryota</taxon>
        <taxon>Metamonada</taxon>
        <taxon>Preaxostyla</taxon>
        <taxon>Oxymonadida</taxon>
        <taxon>Blattamonas</taxon>
    </lineage>
</organism>
<protein>
    <submittedName>
        <fullName evidence="1">Uncharacterized protein</fullName>
    </submittedName>
</protein>
<sequence length="328" mass="37283">MECSSFLNWDEEDHESEQEKAVVFRSLVATVKLQPALDASLVAKAVKLLKSVDQKDSDYADGFLISLGGTPDESLTNFVSSILVLISSSNRVITTAMVKILKTLIIWCSTKVRLALVKADLIPQLMNTLNPQSLSFAEGVNIHINLMKIITSSLWLATPDAIRRLAITDANEQQAVHETILKQILVPSEKYIRHLCVDRFSIVDGKQSKSFLELLTHLLKICPYYRLTMDFILHMPVVLTTPSCLAFFEDDEVVWYFLCEMVEIQREWNRESGYVRETWKTVHQKLRMEGIEDAMMGKLQNDQNGYFGGLIVAFSIEWNNLQSMNLSD</sequence>
<dbReference type="EMBL" id="JARBJD010000045">
    <property type="protein sequence ID" value="KAK2957501.1"/>
    <property type="molecule type" value="Genomic_DNA"/>
</dbReference>
<evidence type="ECO:0000313" key="1">
    <source>
        <dbReference type="EMBL" id="KAK2957501.1"/>
    </source>
</evidence>
<gene>
    <name evidence="1" type="ORF">BLNAU_7400</name>
</gene>
<accession>A0ABQ9Y180</accession>
<keyword evidence="2" id="KW-1185">Reference proteome</keyword>
<evidence type="ECO:0000313" key="2">
    <source>
        <dbReference type="Proteomes" id="UP001281761"/>
    </source>
</evidence>
<name>A0ABQ9Y180_9EUKA</name>
<dbReference type="Proteomes" id="UP001281761">
    <property type="component" value="Unassembled WGS sequence"/>
</dbReference>